<name>A0ABP4ECN9_9ACTN</name>
<dbReference type="SUPFAM" id="SSF55144">
    <property type="entry name" value="LigT-like"/>
    <property type="match status" value="1"/>
</dbReference>
<evidence type="ECO:0008006" key="3">
    <source>
        <dbReference type="Google" id="ProtNLM"/>
    </source>
</evidence>
<dbReference type="Gene3D" id="3.90.1140.10">
    <property type="entry name" value="Cyclic phosphodiesterase"/>
    <property type="match status" value="1"/>
</dbReference>
<protein>
    <recommendedName>
        <fullName evidence="3">2'-5' RNA ligase family protein</fullName>
    </recommendedName>
</protein>
<keyword evidence="2" id="KW-1185">Reference proteome</keyword>
<gene>
    <name evidence="1" type="ORF">GCM10009668_14080</name>
</gene>
<dbReference type="Pfam" id="PF13563">
    <property type="entry name" value="2_5_RNA_ligase2"/>
    <property type="match status" value="1"/>
</dbReference>
<sequence>MVPDHAFELSFTAACEQAIVQQWLALQAADIPSQADHRSMTNAPHLTLVAAAPIDPQVIGPAVSLIGPLLPTEVRLRGLILLGSGPRITIAHLVEPTAELAEATSRLRALVPGLRHPVWMPHLTLARRVPRRLLPAALEVVHASPAPEVLVADRLRWWDPDASVVEDVAVG</sequence>
<comment type="caution">
    <text evidence="1">The sequence shown here is derived from an EMBL/GenBank/DDBJ whole genome shotgun (WGS) entry which is preliminary data.</text>
</comment>
<accession>A0ABP4ECN9</accession>
<reference evidence="2" key="1">
    <citation type="journal article" date="2019" name="Int. J. Syst. Evol. Microbiol.">
        <title>The Global Catalogue of Microorganisms (GCM) 10K type strain sequencing project: providing services to taxonomists for standard genome sequencing and annotation.</title>
        <authorList>
            <consortium name="The Broad Institute Genomics Platform"/>
            <consortium name="The Broad Institute Genome Sequencing Center for Infectious Disease"/>
            <person name="Wu L."/>
            <person name="Ma J."/>
        </authorList>
    </citation>
    <scope>NUCLEOTIDE SEQUENCE [LARGE SCALE GENOMIC DNA]</scope>
    <source>
        <strain evidence="2">JCM 13008</strain>
    </source>
</reference>
<evidence type="ECO:0000313" key="2">
    <source>
        <dbReference type="Proteomes" id="UP001501581"/>
    </source>
</evidence>
<proteinExistence type="predicted"/>
<evidence type="ECO:0000313" key="1">
    <source>
        <dbReference type="EMBL" id="GAA1097943.1"/>
    </source>
</evidence>
<dbReference type="Proteomes" id="UP001501581">
    <property type="component" value="Unassembled WGS sequence"/>
</dbReference>
<organism evidence="1 2">
    <name type="scientific">Nocardioides dubius</name>
    <dbReference type="NCBI Taxonomy" id="317019"/>
    <lineage>
        <taxon>Bacteria</taxon>
        <taxon>Bacillati</taxon>
        <taxon>Actinomycetota</taxon>
        <taxon>Actinomycetes</taxon>
        <taxon>Propionibacteriales</taxon>
        <taxon>Nocardioidaceae</taxon>
        <taxon>Nocardioides</taxon>
    </lineage>
</organism>
<dbReference type="InterPro" id="IPR009097">
    <property type="entry name" value="Cyclic_Pdiesterase"/>
</dbReference>
<dbReference type="EMBL" id="BAAALG010000005">
    <property type="protein sequence ID" value="GAA1097943.1"/>
    <property type="molecule type" value="Genomic_DNA"/>
</dbReference>